<reference evidence="1 2" key="1">
    <citation type="submission" date="2017-01" db="EMBL/GenBank/DDBJ databases">
        <authorList>
            <person name="Abreu V.A."/>
            <person name="Popin R.V."/>
            <person name="Rigonato J."/>
            <person name="Andreote A.P."/>
            <person name="Schaker P.C."/>
            <person name="Hoff-Risseti C."/>
            <person name="Alvarenga D.O."/>
            <person name="Varani A.M."/>
            <person name="Fiore M.F."/>
        </authorList>
    </citation>
    <scope>NUCLEOTIDE SEQUENCE [LARGE SCALE GENOMIC DNA]</scope>
    <source>
        <strain evidence="1 2">CENA302</strain>
    </source>
</reference>
<evidence type="ECO:0008006" key="3">
    <source>
        <dbReference type="Google" id="ProtNLM"/>
    </source>
</evidence>
<dbReference type="Proteomes" id="UP000190056">
    <property type="component" value="Unassembled WGS sequence"/>
</dbReference>
<accession>A0A9Q5R056</accession>
<dbReference type="EMBL" id="MTPU01000001">
    <property type="protein sequence ID" value="OPH11404.1"/>
    <property type="molecule type" value="Genomic_DNA"/>
</dbReference>
<organism evidence="1 2">
    <name type="scientific">Cylindrospermopsis raciborskii CENA302</name>
    <dbReference type="NCBI Taxonomy" id="1170768"/>
    <lineage>
        <taxon>Bacteria</taxon>
        <taxon>Bacillati</taxon>
        <taxon>Cyanobacteriota</taxon>
        <taxon>Cyanophyceae</taxon>
        <taxon>Nostocales</taxon>
        <taxon>Aphanizomenonaceae</taxon>
        <taxon>Cylindrospermopsis</taxon>
    </lineage>
</organism>
<protein>
    <recommendedName>
        <fullName evidence="3">RAMP superfamily protein</fullName>
    </recommendedName>
</protein>
<proteinExistence type="predicted"/>
<name>A0A9Q5R056_9CYAN</name>
<comment type="caution">
    <text evidence="1">The sequence shown here is derived from an EMBL/GenBank/DDBJ whole genome shotgun (WGS) entry which is preliminary data.</text>
</comment>
<dbReference type="AlphaFoldDB" id="A0A9Q5R056"/>
<gene>
    <name evidence="1" type="ORF">CENA302_00040</name>
</gene>
<dbReference type="RefSeq" id="WP_079290312.1">
    <property type="nucleotide sequence ID" value="NZ_MTPU01000001.1"/>
</dbReference>
<evidence type="ECO:0000313" key="1">
    <source>
        <dbReference type="EMBL" id="OPH11404.1"/>
    </source>
</evidence>
<sequence>MSDSNLVPLMYQSQIEKRGKIQYVGKKSQTASKWLEEWLEGCPPIPQPPDEGVPLWKRKKPQSEIKIPQFGPDVHTWEYTQNWRFVTNSGQDEGIIRPVIGAKGIPHYPGSSMKGAFLRACQQIVPDKVQDYCGGEVEEIIDGKKYKRTKPGILRFHGGYPIDMSWANRERLLDIIHPQQERQVERDSRSSANVQISLYETTFRFGISAIKNSTNVNVDWDLVKKIWEQALSQGIGSRTSAGYGYFSKSKDAATQNLSIAPVISVKLDGQGISSTLLNGSKEFRPNMFKAALRGHTLRLLAGVTNEEKTRELTKKLWGGFIQNQTEQGSIVGRFSVNFEREQLEFIEKYKYKLNSGKINIFEQYRQGQRDEKEKEFLILLVKFSLLLGGFGRSWRRVDHNLFYPSYFHNTNKLMIGCHWSFSNPNESAEYCITAPGGELTNIKDFLSGISDKVRDCFNLPSTDTYTESWREVWHPDKVQVWGRIANSKDDSKAVKWFHEDNFIKRTKLTGYVGNARNPSKVGRIWHRMYPLYEVINQKEMIDKTDAKSKKYVELLTVYLSNNPDCITEKFLKFLEDKTLQGKGNFERLWGNNP</sequence>
<evidence type="ECO:0000313" key="2">
    <source>
        <dbReference type="Proteomes" id="UP000190056"/>
    </source>
</evidence>